<feature type="transmembrane region" description="Helical" evidence="8">
    <location>
        <begin position="431"/>
        <end position="451"/>
    </location>
</feature>
<evidence type="ECO:0000256" key="8">
    <source>
        <dbReference type="SAM" id="Phobius"/>
    </source>
</evidence>
<dbReference type="GO" id="GO:0005886">
    <property type="term" value="C:plasma membrane"/>
    <property type="evidence" value="ECO:0007669"/>
    <property type="project" value="UniProtKB-SubCell"/>
</dbReference>
<dbReference type="InterPro" id="IPR027463">
    <property type="entry name" value="AcrB_DN_DC_subdom"/>
</dbReference>
<feature type="transmembrane region" description="Helical" evidence="8">
    <location>
        <begin position="885"/>
        <end position="905"/>
    </location>
</feature>
<feature type="transmembrane region" description="Helical" evidence="8">
    <location>
        <begin position="860"/>
        <end position="878"/>
    </location>
</feature>
<feature type="transmembrane region" description="Helical" evidence="8">
    <location>
        <begin position="12"/>
        <end position="32"/>
    </location>
</feature>
<dbReference type="AlphaFoldDB" id="E3HZA2"/>
<feature type="transmembrane region" description="Helical" evidence="8">
    <location>
        <begin position="528"/>
        <end position="548"/>
    </location>
</feature>
<dbReference type="Proteomes" id="UP000001399">
    <property type="component" value="Chromosome"/>
</dbReference>
<dbReference type="Gene3D" id="1.20.1640.10">
    <property type="entry name" value="Multidrug efflux transporter AcrB transmembrane domain"/>
    <property type="match status" value="2"/>
</dbReference>
<dbReference type="SUPFAM" id="SSF82693">
    <property type="entry name" value="Multidrug efflux transporter AcrB pore domain, PN1, PN2, PC1 and PC2 subdomains"/>
    <property type="match status" value="3"/>
</dbReference>
<feature type="transmembrane region" description="Helical" evidence="8">
    <location>
        <begin position="334"/>
        <end position="353"/>
    </location>
</feature>
<keyword evidence="5 8" id="KW-0812">Transmembrane</keyword>
<dbReference type="Gene3D" id="3.30.2090.10">
    <property type="entry name" value="Multidrug efflux transporter AcrB TolC docking domain, DN and DC subdomains"/>
    <property type="match status" value="2"/>
</dbReference>
<dbReference type="Gene3D" id="3.30.70.1440">
    <property type="entry name" value="Multidrug efflux transporter AcrB pore domain"/>
    <property type="match status" value="1"/>
</dbReference>
<organism evidence="9 10">
    <name type="scientific">Rhodomicrobium vannielii (strain ATCC 17100 / DSM 162 / LMG 4299 / NCIMB 10020 / ATH 3.1.1)</name>
    <dbReference type="NCBI Taxonomy" id="648757"/>
    <lineage>
        <taxon>Bacteria</taxon>
        <taxon>Pseudomonadati</taxon>
        <taxon>Pseudomonadota</taxon>
        <taxon>Alphaproteobacteria</taxon>
        <taxon>Hyphomicrobiales</taxon>
        <taxon>Hyphomicrobiaceae</taxon>
        <taxon>Rhodomicrobium</taxon>
    </lineage>
</organism>
<name>E3HZA2_RHOVT</name>
<evidence type="ECO:0000313" key="9">
    <source>
        <dbReference type="EMBL" id="ADP69848.1"/>
    </source>
</evidence>
<feature type="transmembrane region" description="Helical" evidence="8">
    <location>
        <begin position="911"/>
        <end position="936"/>
    </location>
</feature>
<dbReference type="Pfam" id="PF00873">
    <property type="entry name" value="ACR_tran"/>
    <property type="match status" value="1"/>
</dbReference>
<evidence type="ECO:0000256" key="4">
    <source>
        <dbReference type="ARBA" id="ARBA00022519"/>
    </source>
</evidence>
<feature type="transmembrane region" description="Helical" evidence="8">
    <location>
        <begin position="463"/>
        <end position="487"/>
    </location>
</feature>
<comment type="subcellular location">
    <subcellularLocation>
        <location evidence="1">Cell inner membrane</location>
        <topology evidence="1">Multi-pass membrane protein</topology>
    </subcellularLocation>
</comment>
<keyword evidence="2" id="KW-0813">Transport</keyword>
<dbReference type="Gene3D" id="3.30.70.1430">
    <property type="entry name" value="Multidrug efflux transporter AcrB pore domain"/>
    <property type="match status" value="2"/>
</dbReference>
<dbReference type="Gene3D" id="3.30.70.1320">
    <property type="entry name" value="Multidrug efflux transporter AcrB pore domain like"/>
    <property type="match status" value="1"/>
</dbReference>
<dbReference type="eggNOG" id="COG0841">
    <property type="taxonomic scope" value="Bacteria"/>
</dbReference>
<keyword evidence="10" id="KW-1185">Reference proteome</keyword>
<evidence type="ECO:0000256" key="7">
    <source>
        <dbReference type="ARBA" id="ARBA00023136"/>
    </source>
</evidence>
<dbReference type="KEGG" id="rva:Rvan_0568"/>
<dbReference type="SUPFAM" id="SSF82714">
    <property type="entry name" value="Multidrug efflux transporter AcrB TolC docking domain, DN and DC subdomains"/>
    <property type="match status" value="2"/>
</dbReference>
<dbReference type="PRINTS" id="PR00702">
    <property type="entry name" value="ACRIFLAVINRP"/>
</dbReference>
<reference evidence="10" key="1">
    <citation type="journal article" date="2011" name="J. Bacteriol.">
        <title>Genome sequences of eight morphologically diverse alphaproteobacteria.</title>
        <authorList>
            <consortium name="US DOE Joint Genome Institute"/>
            <person name="Brown P.J."/>
            <person name="Kysela D.T."/>
            <person name="Buechlein A."/>
            <person name="Hemmerich C."/>
            <person name="Brun Y.V."/>
        </authorList>
    </citation>
    <scope>NUCLEOTIDE SEQUENCE [LARGE SCALE GENOMIC DNA]</scope>
    <source>
        <strain evidence="10">ATCC 17100 / ATH 3.1.1 / DSM 162 / LMG 4299</strain>
    </source>
</reference>
<dbReference type="SUPFAM" id="SSF82866">
    <property type="entry name" value="Multidrug efflux transporter AcrB transmembrane domain"/>
    <property type="match status" value="2"/>
</dbReference>
<dbReference type="PANTHER" id="PTHR32063:SF78">
    <property type="entry name" value="ACRB_ACRD_ACRF FAMILY PROTEIN"/>
    <property type="match status" value="1"/>
</dbReference>
<dbReference type="EMBL" id="CP002292">
    <property type="protein sequence ID" value="ADP69848.1"/>
    <property type="molecule type" value="Genomic_DNA"/>
</dbReference>
<feature type="transmembrane region" description="Helical" evidence="8">
    <location>
        <begin position="387"/>
        <end position="411"/>
    </location>
</feature>
<dbReference type="RefSeq" id="WP_013418252.1">
    <property type="nucleotide sequence ID" value="NC_014664.1"/>
</dbReference>
<keyword evidence="6 8" id="KW-1133">Transmembrane helix</keyword>
<dbReference type="FunFam" id="3.30.70.1430:FF:000001">
    <property type="entry name" value="Efflux pump membrane transporter"/>
    <property type="match status" value="1"/>
</dbReference>
<keyword evidence="4" id="KW-0997">Cell inner membrane</keyword>
<keyword evidence="7 8" id="KW-0472">Membrane</keyword>
<evidence type="ECO:0000256" key="1">
    <source>
        <dbReference type="ARBA" id="ARBA00004429"/>
    </source>
</evidence>
<gene>
    <name evidence="9" type="ordered locus">Rvan_0568</name>
</gene>
<feature type="transmembrane region" description="Helical" evidence="8">
    <location>
        <begin position="360"/>
        <end position="381"/>
    </location>
</feature>
<proteinExistence type="predicted"/>
<evidence type="ECO:0000256" key="3">
    <source>
        <dbReference type="ARBA" id="ARBA00022475"/>
    </source>
</evidence>
<dbReference type="STRING" id="648757.Rvan_0568"/>
<feature type="transmembrane region" description="Helical" evidence="8">
    <location>
        <begin position="957"/>
        <end position="977"/>
    </location>
</feature>
<dbReference type="InterPro" id="IPR001036">
    <property type="entry name" value="Acrflvin-R"/>
</dbReference>
<dbReference type="OrthoDB" id="8308837at2"/>
<evidence type="ECO:0000256" key="5">
    <source>
        <dbReference type="ARBA" id="ARBA00022692"/>
    </source>
</evidence>
<evidence type="ECO:0000313" key="10">
    <source>
        <dbReference type="Proteomes" id="UP000001399"/>
    </source>
</evidence>
<accession>E3HZA2</accession>
<evidence type="ECO:0000256" key="2">
    <source>
        <dbReference type="ARBA" id="ARBA00022448"/>
    </source>
</evidence>
<dbReference type="GO" id="GO:0042910">
    <property type="term" value="F:xenobiotic transmembrane transporter activity"/>
    <property type="evidence" value="ECO:0007669"/>
    <property type="project" value="TreeGrafter"/>
</dbReference>
<dbReference type="HOGENOM" id="CLU_002755_1_2_5"/>
<sequence length="1038" mass="111156">MNISALFIRRPIGTILLSIGLFLAGIVSYSALPVASLPNVDMPAVRVGANLPGADPETVAATIAAPLERRIGEIAGVKELTSTSSLGSTSIQVQFDLSRNADDAARDVQAAINAAQSDLPSTLTRRPTIRKANAAAAPVMILAMTSPIRRPTDLYDLGDLIASTRISQVNGIAEVMIGGAQTPAVRVVTDPGALKSRGLSAEDVRTAITQANSLVPIGVLDGAEKSTIVTVNGQITKAADYETLVVKVRNGDVVRIADVAQVSNSTSNRLSAGFFNRENAVILIIFKTSDANVIETIDNVYALLPELQRLLPADVKLTVLNDRTQTIRASIADIQHTLIVCVVLVMLVVLLFLRRIVPTLAAGAAVPLSLSGTLALMWASGYSLDNISLLALTISVGFVVDDAIVVIENCYRNMEAGMKPMQAALVGSRQIGFTIVSISLSLIAAFIPLLFMGGMIGRLFGEFAWTLTYAILISAIVSLTLTPMVCARFIRRLPRPRETWLDRRVEPFFEWLLARYDRSLTYGLRHRWLMLVVTFASLAFTIQLFIVIPKGLIPSGDTGLIMGFARASAETSFEAILETQNRVTEILTADPAVEGVATSIAAGGGPGSSQSNEARFFVSLKPIGERKDSAAAVIARLRQKFAAIKGVDIFMFPGQEIMFGGRQSRSQYQVTLWGPDLKEIAEWLPKAQAAMKRIPGVIDVNSDREAGGPQATVTIDRVKAAKFGVSVADVNSALNNAFSQRAVSTVYTLRTQYNVILEADPAIQRSLQGLDSIYVKGSASQQVPLSSVATIAMTQTPLSVRHTGQFPSATVSFNLSPGVALGPVIPKILEAGRDLGLPEQLHFELSGETLAQQEQSSSTLLLIVAALVTVYIVLGVLYEDLVHPLTILSTLPSAGFGALLVMHAAGETLSIISLIGIILLIGLVKKNGIMLVDFALDAERRLGLSSEEAIRRACIERFRPILMTTLAAMFGALPLVFASGPGSELRTPLGLTIVGGLAVSQLLTIYTTPVIYLWLDKLRWRKRRAAREAKAAAQPQAT</sequence>
<feature type="transmembrane region" description="Helical" evidence="8">
    <location>
        <begin position="989"/>
        <end position="1015"/>
    </location>
</feature>
<dbReference type="PANTHER" id="PTHR32063">
    <property type="match status" value="1"/>
</dbReference>
<evidence type="ECO:0000256" key="6">
    <source>
        <dbReference type="ARBA" id="ARBA00022989"/>
    </source>
</evidence>
<dbReference type="FunFam" id="1.20.1640.10:FF:000001">
    <property type="entry name" value="Efflux pump membrane transporter"/>
    <property type="match status" value="1"/>
</dbReference>
<keyword evidence="3" id="KW-1003">Cell membrane</keyword>
<protein>
    <submittedName>
        <fullName evidence="9">Acriflavin resistance protein</fullName>
    </submittedName>
</protein>